<feature type="transmembrane region" description="Helical" evidence="5">
    <location>
        <begin position="61"/>
        <end position="84"/>
    </location>
</feature>
<dbReference type="SUPFAM" id="SSF103473">
    <property type="entry name" value="MFS general substrate transporter"/>
    <property type="match status" value="1"/>
</dbReference>
<evidence type="ECO:0000256" key="4">
    <source>
        <dbReference type="ARBA" id="ARBA00023136"/>
    </source>
</evidence>
<sequence>MYQNLLIVGTVRYAFNLLSAFAEYKLTWLGRKTTHRFFCVATMIALSISIAGQLLDAPEFLARIFLLTTAAIIIQLFAVLGIICNEAFPTALRNTAFAFTMFIESIGPILAPHLYSISGDRKWLPTVIMLASVSIDLIVFTLTIPETRGKPLVDKMPDNEKRFRLFRDKKVAATIESLEMT</sequence>
<dbReference type="Gene3D" id="1.20.1250.20">
    <property type="entry name" value="MFS general substrate transporter like domains"/>
    <property type="match status" value="1"/>
</dbReference>
<evidence type="ECO:0000256" key="1">
    <source>
        <dbReference type="ARBA" id="ARBA00004370"/>
    </source>
</evidence>
<dbReference type="Proteomes" id="UP000887575">
    <property type="component" value="Unassembled WGS sequence"/>
</dbReference>
<protein>
    <recommendedName>
        <fullName evidence="8">Major facilitator superfamily (MFS) profile domain-containing protein</fullName>
    </recommendedName>
</protein>
<evidence type="ECO:0000256" key="3">
    <source>
        <dbReference type="ARBA" id="ARBA00022989"/>
    </source>
</evidence>
<keyword evidence="4 5" id="KW-0472">Membrane</keyword>
<accession>A0AAF3F8R2</accession>
<dbReference type="GO" id="GO:0016020">
    <property type="term" value="C:membrane"/>
    <property type="evidence" value="ECO:0007669"/>
    <property type="project" value="UniProtKB-SubCell"/>
</dbReference>
<dbReference type="AlphaFoldDB" id="A0AAF3F8R2"/>
<reference evidence="7" key="1">
    <citation type="submission" date="2024-02" db="UniProtKB">
        <authorList>
            <consortium name="WormBaseParasite"/>
        </authorList>
    </citation>
    <scope>IDENTIFICATION</scope>
</reference>
<dbReference type="WBParaSite" id="MBELARI_LOCUS3217">
    <property type="protein sequence ID" value="MBELARI_LOCUS3217"/>
    <property type="gene ID" value="MBELARI_LOCUS3217"/>
</dbReference>
<comment type="subcellular location">
    <subcellularLocation>
        <location evidence="1">Membrane</location>
    </subcellularLocation>
</comment>
<keyword evidence="3 5" id="KW-1133">Transmembrane helix</keyword>
<keyword evidence="6" id="KW-1185">Reference proteome</keyword>
<dbReference type="InterPro" id="IPR036259">
    <property type="entry name" value="MFS_trans_sf"/>
</dbReference>
<evidence type="ECO:0000256" key="5">
    <source>
        <dbReference type="SAM" id="Phobius"/>
    </source>
</evidence>
<dbReference type="Pfam" id="PF00083">
    <property type="entry name" value="Sugar_tr"/>
    <property type="match status" value="1"/>
</dbReference>
<dbReference type="GO" id="GO:0022857">
    <property type="term" value="F:transmembrane transporter activity"/>
    <property type="evidence" value="ECO:0007669"/>
    <property type="project" value="InterPro"/>
</dbReference>
<evidence type="ECO:0008006" key="8">
    <source>
        <dbReference type="Google" id="ProtNLM"/>
    </source>
</evidence>
<evidence type="ECO:0000313" key="6">
    <source>
        <dbReference type="Proteomes" id="UP000887575"/>
    </source>
</evidence>
<feature type="transmembrane region" description="Helical" evidence="5">
    <location>
        <begin position="36"/>
        <end position="55"/>
    </location>
</feature>
<dbReference type="InterPro" id="IPR005828">
    <property type="entry name" value="MFS_sugar_transport-like"/>
</dbReference>
<keyword evidence="2 5" id="KW-0812">Transmembrane</keyword>
<feature type="transmembrane region" description="Helical" evidence="5">
    <location>
        <begin position="123"/>
        <end position="144"/>
    </location>
</feature>
<name>A0AAF3F8R2_9BILA</name>
<feature type="transmembrane region" description="Helical" evidence="5">
    <location>
        <begin position="96"/>
        <end position="117"/>
    </location>
</feature>
<evidence type="ECO:0000313" key="7">
    <source>
        <dbReference type="WBParaSite" id="MBELARI_LOCUS3217"/>
    </source>
</evidence>
<organism evidence="6 7">
    <name type="scientific">Mesorhabditis belari</name>
    <dbReference type="NCBI Taxonomy" id="2138241"/>
    <lineage>
        <taxon>Eukaryota</taxon>
        <taxon>Metazoa</taxon>
        <taxon>Ecdysozoa</taxon>
        <taxon>Nematoda</taxon>
        <taxon>Chromadorea</taxon>
        <taxon>Rhabditida</taxon>
        <taxon>Rhabditina</taxon>
        <taxon>Rhabditomorpha</taxon>
        <taxon>Rhabditoidea</taxon>
        <taxon>Rhabditidae</taxon>
        <taxon>Mesorhabditinae</taxon>
        <taxon>Mesorhabditis</taxon>
    </lineage>
</organism>
<proteinExistence type="predicted"/>
<evidence type="ECO:0000256" key="2">
    <source>
        <dbReference type="ARBA" id="ARBA00022692"/>
    </source>
</evidence>